<accession>A0A0D2LL66</accession>
<dbReference type="RefSeq" id="XP_013891609.1">
    <property type="nucleotide sequence ID" value="XM_014036155.1"/>
</dbReference>
<dbReference type="EMBL" id="KK105488">
    <property type="protein sequence ID" value="KIY92589.1"/>
    <property type="molecule type" value="Genomic_DNA"/>
</dbReference>
<dbReference type="GO" id="GO:0005737">
    <property type="term" value="C:cytoplasm"/>
    <property type="evidence" value="ECO:0007669"/>
    <property type="project" value="TreeGrafter"/>
</dbReference>
<dbReference type="GeneID" id="25733029"/>
<evidence type="ECO:0000313" key="4">
    <source>
        <dbReference type="EMBL" id="KIY92589.1"/>
    </source>
</evidence>
<comment type="similarity">
    <text evidence="2">Belongs to the APC3/CDC27 family.</text>
</comment>
<dbReference type="PANTHER" id="PTHR12558">
    <property type="entry name" value="CELL DIVISION CYCLE 16,23,27"/>
    <property type="match status" value="1"/>
</dbReference>
<proteinExistence type="inferred from homology"/>
<evidence type="ECO:0000256" key="1">
    <source>
        <dbReference type="ARBA" id="ARBA00022803"/>
    </source>
</evidence>
<dbReference type="InterPro" id="IPR011990">
    <property type="entry name" value="TPR-like_helical_dom_sf"/>
</dbReference>
<dbReference type="InterPro" id="IPR019734">
    <property type="entry name" value="TPR_rpt"/>
</dbReference>
<dbReference type="SUPFAM" id="SSF48452">
    <property type="entry name" value="TPR-like"/>
    <property type="match status" value="1"/>
</dbReference>
<name>A0A0D2LL66_9CHLO</name>
<dbReference type="GO" id="GO:0016567">
    <property type="term" value="P:protein ubiquitination"/>
    <property type="evidence" value="ECO:0007669"/>
    <property type="project" value="TreeGrafter"/>
</dbReference>
<dbReference type="STRING" id="145388.A0A0D2LL66"/>
<sequence length="173" mass="19049">MGPLRRALERLSRHDARGALEALRGLPQEQASTAEALFLEGRASAEAVDYAAAAASFQAARRADPHRVEGLELYSTVLWHLRRETELAHLAQEALAIDRLAPQTWCVVGNCFSLQRDHTAAVAFFQRAMQLDPAFAYAATLAGHEYLAGEDLSAAMTAYRNALRMDGRHYNAL</sequence>
<dbReference type="GO" id="GO:0005680">
    <property type="term" value="C:anaphase-promoting complex"/>
    <property type="evidence" value="ECO:0007669"/>
    <property type="project" value="TreeGrafter"/>
</dbReference>
<dbReference type="AlphaFoldDB" id="A0A0D2LL66"/>
<dbReference type="Gene3D" id="1.25.40.10">
    <property type="entry name" value="Tetratricopeptide repeat domain"/>
    <property type="match status" value="2"/>
</dbReference>
<reference evidence="4 5" key="1">
    <citation type="journal article" date="2013" name="BMC Genomics">
        <title>Reconstruction of the lipid metabolism for the microalga Monoraphidium neglectum from its genome sequence reveals characteristics suitable for biofuel production.</title>
        <authorList>
            <person name="Bogen C."/>
            <person name="Al-Dilaimi A."/>
            <person name="Albersmeier A."/>
            <person name="Wichmann J."/>
            <person name="Grundmann M."/>
            <person name="Rupp O."/>
            <person name="Lauersen K.J."/>
            <person name="Blifernez-Klassen O."/>
            <person name="Kalinowski J."/>
            <person name="Goesmann A."/>
            <person name="Mussgnug J.H."/>
            <person name="Kruse O."/>
        </authorList>
    </citation>
    <scope>NUCLEOTIDE SEQUENCE [LARGE SCALE GENOMIC DNA]</scope>
    <source>
        <strain evidence="4 5">SAG 48.87</strain>
    </source>
</reference>
<protein>
    <submittedName>
        <fullName evidence="4">Protein bimA</fullName>
    </submittedName>
</protein>
<keyword evidence="1 3" id="KW-0802">TPR repeat</keyword>
<feature type="repeat" description="TPR" evidence="3">
    <location>
        <begin position="102"/>
        <end position="135"/>
    </location>
</feature>
<dbReference type="Proteomes" id="UP000054498">
    <property type="component" value="Unassembled WGS sequence"/>
</dbReference>
<dbReference type="Pfam" id="PF13181">
    <property type="entry name" value="TPR_8"/>
    <property type="match status" value="1"/>
</dbReference>
<dbReference type="KEGG" id="mng:MNEG_15374"/>
<dbReference type="OrthoDB" id="329563at2759"/>
<dbReference type="PANTHER" id="PTHR12558:SF13">
    <property type="entry name" value="CELL DIVISION CYCLE PROTEIN 27 HOMOLOG"/>
    <property type="match status" value="1"/>
</dbReference>
<dbReference type="PROSITE" id="PS50005">
    <property type="entry name" value="TPR"/>
    <property type="match status" value="1"/>
</dbReference>
<organism evidence="4 5">
    <name type="scientific">Monoraphidium neglectum</name>
    <dbReference type="NCBI Taxonomy" id="145388"/>
    <lineage>
        <taxon>Eukaryota</taxon>
        <taxon>Viridiplantae</taxon>
        <taxon>Chlorophyta</taxon>
        <taxon>core chlorophytes</taxon>
        <taxon>Chlorophyceae</taxon>
        <taxon>CS clade</taxon>
        <taxon>Sphaeropleales</taxon>
        <taxon>Selenastraceae</taxon>
        <taxon>Monoraphidium</taxon>
    </lineage>
</organism>
<feature type="non-terminal residue" evidence="4">
    <location>
        <position position="173"/>
    </location>
</feature>
<gene>
    <name evidence="4" type="ORF">MNEG_15374</name>
</gene>
<dbReference type="GO" id="GO:0051301">
    <property type="term" value="P:cell division"/>
    <property type="evidence" value="ECO:0007669"/>
    <property type="project" value="TreeGrafter"/>
</dbReference>
<evidence type="ECO:0000256" key="2">
    <source>
        <dbReference type="ARBA" id="ARBA00038210"/>
    </source>
</evidence>
<dbReference type="SMART" id="SM00028">
    <property type="entry name" value="TPR"/>
    <property type="match status" value="3"/>
</dbReference>
<evidence type="ECO:0000256" key="3">
    <source>
        <dbReference type="PROSITE-ProRule" id="PRU00339"/>
    </source>
</evidence>
<dbReference type="GO" id="GO:0007091">
    <property type="term" value="P:metaphase/anaphase transition of mitotic cell cycle"/>
    <property type="evidence" value="ECO:0007669"/>
    <property type="project" value="TreeGrafter"/>
</dbReference>
<dbReference type="GO" id="GO:0031145">
    <property type="term" value="P:anaphase-promoting complex-dependent catabolic process"/>
    <property type="evidence" value="ECO:0007669"/>
    <property type="project" value="TreeGrafter"/>
</dbReference>
<keyword evidence="5" id="KW-1185">Reference proteome</keyword>
<evidence type="ECO:0000313" key="5">
    <source>
        <dbReference type="Proteomes" id="UP000054498"/>
    </source>
</evidence>